<gene>
    <name evidence="2" type="ORF">PKF023_19020</name>
    <name evidence="3" type="ORF">PKF032_18680</name>
</gene>
<dbReference type="PROSITE" id="PS51257">
    <property type="entry name" value="PROKAR_LIPOPROTEIN"/>
    <property type="match status" value="1"/>
</dbReference>
<dbReference type="AlphaFoldDB" id="A0A9C7CUR9"/>
<dbReference type="EMBL" id="AP026973">
    <property type="protein sequence ID" value="BDT78099.1"/>
    <property type="molecule type" value="Genomic_DNA"/>
</dbReference>
<evidence type="ECO:0000313" key="3">
    <source>
        <dbReference type="EMBL" id="BDT79980.1"/>
    </source>
</evidence>
<proteinExistence type="predicted"/>
<protein>
    <recommendedName>
        <fullName evidence="5">DUF4410 domain-containing protein</fullName>
    </recommendedName>
</protein>
<organism evidence="2">
    <name type="scientific">Polynucleobacter yangtzensis</name>
    <dbReference type="NCBI Taxonomy" id="1743159"/>
    <lineage>
        <taxon>Bacteria</taxon>
        <taxon>Pseudomonadati</taxon>
        <taxon>Pseudomonadota</taxon>
        <taxon>Betaproteobacteria</taxon>
        <taxon>Burkholderiales</taxon>
        <taxon>Burkholderiaceae</taxon>
        <taxon>Polynucleobacter</taxon>
    </lineage>
</organism>
<dbReference type="KEGG" id="pyt:PKF023_19020"/>
<sequence>MKKLIPVLFVSVLSLSACVQQAVKPQKTSLEIQAYQAKVFEADKKTTFNSVMSVLQDLGYIIGSASLDTGFITAVSPNKQIDSPIAQFARLIGSMNMEGRTAVTVSIEEISPKKTRVRLNLVDSQTKTGQYGQKATDDTPIDDPKVYESAFDKIGEAIFIRQAQNAVPAQPSKSNK</sequence>
<dbReference type="RefSeq" id="WP_281742507.1">
    <property type="nucleotide sequence ID" value="NZ_AP026973.1"/>
</dbReference>
<name>A0A9C7CUR9_9BURK</name>
<dbReference type="Proteomes" id="UP001211097">
    <property type="component" value="Chromosome"/>
</dbReference>
<keyword evidence="1" id="KW-0732">Signal</keyword>
<evidence type="ECO:0000313" key="2">
    <source>
        <dbReference type="EMBL" id="BDT78099.1"/>
    </source>
</evidence>
<dbReference type="EMBL" id="AP026974">
    <property type="protein sequence ID" value="BDT79980.1"/>
    <property type="molecule type" value="Genomic_DNA"/>
</dbReference>
<evidence type="ECO:0000256" key="1">
    <source>
        <dbReference type="SAM" id="SignalP"/>
    </source>
</evidence>
<accession>A0A9C7CUR9</accession>
<dbReference type="Proteomes" id="UP001211204">
    <property type="component" value="Chromosome"/>
</dbReference>
<feature type="signal peptide" evidence="1">
    <location>
        <begin position="1"/>
        <end position="19"/>
    </location>
</feature>
<evidence type="ECO:0008006" key="5">
    <source>
        <dbReference type="Google" id="ProtNLM"/>
    </source>
</evidence>
<reference evidence="2 4" key="1">
    <citation type="submission" date="2022-11" db="EMBL/GenBank/DDBJ databases">
        <title>Complete Genome Sequences of three Polynucleobacter sp. Subcluster PnecC Strains KF022, KF023, and KF032 Isolated from a Shallow Eutrophic Lake in Japan.</title>
        <authorList>
            <person name="Ogata Y."/>
            <person name="Watanabe K."/>
            <person name="Takemine S."/>
            <person name="Shindo C."/>
            <person name="Kurokawa R."/>
            <person name="Suda W."/>
        </authorList>
    </citation>
    <scope>NUCLEOTIDE SEQUENCE</scope>
    <source>
        <strain evidence="2">KF023</strain>
        <strain evidence="3 4">KF032</strain>
    </source>
</reference>
<evidence type="ECO:0000313" key="4">
    <source>
        <dbReference type="Proteomes" id="UP001211204"/>
    </source>
</evidence>
<keyword evidence="4" id="KW-1185">Reference proteome</keyword>
<feature type="chain" id="PRO_5044698113" description="DUF4410 domain-containing protein" evidence="1">
    <location>
        <begin position="20"/>
        <end position="176"/>
    </location>
</feature>